<gene>
    <name evidence="18" type="primary">nnrE</name>
    <name evidence="17" type="synonym">nnrD</name>
    <name evidence="22" type="ordered locus">PTH_0657</name>
</gene>
<keyword evidence="7 17" id="KW-0067">ATP-binding</keyword>
<feature type="binding site" evidence="18">
    <location>
        <begin position="59"/>
        <end position="63"/>
    </location>
    <ligand>
        <name>(6S)-NADPHX</name>
        <dbReference type="ChEBI" id="CHEBI:64076"/>
    </ligand>
</feature>
<keyword evidence="23" id="KW-1185">Reference proteome</keyword>
<evidence type="ECO:0000256" key="18">
    <source>
        <dbReference type="HAMAP-Rule" id="MF_01966"/>
    </source>
</evidence>
<dbReference type="Pfam" id="PF03853">
    <property type="entry name" value="YjeF_N"/>
    <property type="match status" value="1"/>
</dbReference>
<feature type="binding site" evidence="17">
    <location>
        <position position="388"/>
    </location>
    <ligand>
        <name>(6S)-NADPHX</name>
        <dbReference type="ChEBI" id="CHEBI:64076"/>
    </ligand>
</feature>
<dbReference type="eggNOG" id="COG0062">
    <property type="taxonomic scope" value="Bacteria"/>
</dbReference>
<proteinExistence type="inferred from homology"/>
<dbReference type="InterPro" id="IPR036652">
    <property type="entry name" value="YjeF_N_dom_sf"/>
</dbReference>
<comment type="catalytic activity">
    <reaction evidence="2 18 19">
        <text>(6R)-NADPHX = (6S)-NADPHX</text>
        <dbReference type="Rhea" id="RHEA:32227"/>
        <dbReference type="ChEBI" id="CHEBI:64076"/>
        <dbReference type="ChEBI" id="CHEBI:64077"/>
        <dbReference type="EC" id="5.1.99.6"/>
    </reaction>
</comment>
<feature type="binding site" evidence="17">
    <location>
        <position position="337"/>
    </location>
    <ligand>
        <name>(6S)-NADPHX</name>
        <dbReference type="ChEBI" id="CHEBI:64076"/>
    </ligand>
</feature>
<dbReference type="KEGG" id="pth:PTH_0657"/>
<reference evidence="23" key="1">
    <citation type="journal article" date="2008" name="Genome Res.">
        <title>The genome of Pelotomaculum thermopropionicum reveals niche-associated evolution in anaerobic microbiota.</title>
        <authorList>
            <person name="Kosaka T."/>
            <person name="Kato S."/>
            <person name="Shimoyama T."/>
            <person name="Ishii S."/>
            <person name="Abe T."/>
            <person name="Watanabe K."/>
        </authorList>
    </citation>
    <scope>NUCLEOTIDE SEQUENCE [LARGE SCALE GENOMIC DNA]</scope>
    <source>
        <strain evidence="23">DSM 13744 / JCM 10971 / SI</strain>
    </source>
</reference>
<dbReference type="PANTHER" id="PTHR12592">
    <property type="entry name" value="ATP-DEPENDENT (S)-NAD(P)H-HYDRATE DEHYDRATASE FAMILY MEMBER"/>
    <property type="match status" value="1"/>
</dbReference>
<dbReference type="Gene3D" id="3.40.1190.20">
    <property type="match status" value="1"/>
</dbReference>
<dbReference type="EMBL" id="AP009389">
    <property type="protein sequence ID" value="BAF58838.1"/>
    <property type="molecule type" value="Genomic_DNA"/>
</dbReference>
<evidence type="ECO:0000313" key="23">
    <source>
        <dbReference type="Proteomes" id="UP000006556"/>
    </source>
</evidence>
<feature type="binding site" evidence="18">
    <location>
        <begin position="135"/>
        <end position="141"/>
    </location>
    <ligand>
        <name>(6S)-NADPHX</name>
        <dbReference type="ChEBI" id="CHEBI:64076"/>
    </ligand>
</feature>
<dbReference type="FunFam" id="3.40.50.10260:FF:000003">
    <property type="entry name" value="Multifunctional fusion protein"/>
    <property type="match status" value="1"/>
</dbReference>
<dbReference type="Proteomes" id="UP000006556">
    <property type="component" value="Chromosome"/>
</dbReference>
<evidence type="ECO:0000256" key="9">
    <source>
        <dbReference type="ARBA" id="ARBA00022958"/>
    </source>
</evidence>
<comment type="function">
    <text evidence="18">Catalyzes the epimerization of the S- and R-forms of NAD(P)HX, a damaged form of NAD(P)H that is a result of enzymatic or heat-dependent hydration. This is a prerequisite for the S-specific NAD(P)H-hydrate dehydratase to allow the repair of both epimers of NAD(P)HX.</text>
</comment>
<dbReference type="GO" id="GO:0052855">
    <property type="term" value="F:ADP-dependent NAD(P)H-hydrate dehydratase activity"/>
    <property type="evidence" value="ECO:0007669"/>
    <property type="project" value="UniProtKB-UniRule"/>
</dbReference>
<dbReference type="EC" id="5.1.99.6" evidence="19"/>
<evidence type="ECO:0000256" key="13">
    <source>
        <dbReference type="ARBA" id="ARBA00023268"/>
    </source>
</evidence>
<feature type="binding site" evidence="17">
    <location>
        <position position="455"/>
    </location>
    <ligand>
        <name>(6S)-NADPHX</name>
        <dbReference type="ChEBI" id="CHEBI:64076"/>
    </ligand>
</feature>
<sequence length="527" mass="54255">MRVVTAGEMKALDKAAIEEYGISGLVLMENAGRQVAEVVRQVLGEVRGRVITVFIGKGNNGGDGLVAARHLLNMGAEVKVMALADTAEITGDALVNLEIWQKMGQRVYSLRHGDGINIVRLALMNTDLIVDAIYGTGFKGRVAEKAGRIIEVLNGSGKPVVAVDIPSGLEADTGRVNGPCLRAAHTVTFGLPKLGLLLEPGAGYAGRLHVADISIPAGLVSKAAPRRYVITAGLVREWLPSRPLESHKGDYGRVLVVAGSRGMTGAACLAGEAALRAGAGLVTVAVPETLHDIMEVKLTEVMTAPLPDTGGGALSREAGQRILAMLERADVLAIGPGLSTSSEVAAVVRELLPQVKVPCVIDADGLNVLAGAGDILRKIQAPAVITPHPGEMARLLGTTVQEVQRDRLAAALKASAAWNVTVLLKGARTIVASPDGAVYINPTGNPGMATGGSGDVLTGTVAALVAQGLEPEKAAAAGAYMHGLAGDLAAAEKGMMSLVAGDILAALPASAKKVMSEKCADFNIVMR</sequence>
<keyword evidence="11 18" id="KW-0413">Isomerase</keyword>
<keyword evidence="5 18" id="KW-0479">Metal-binding</keyword>
<feature type="binding site" evidence="17">
    <location>
        <position position="266"/>
    </location>
    <ligand>
        <name>(6S)-NADPHX</name>
        <dbReference type="ChEBI" id="CHEBI:64076"/>
    </ligand>
</feature>
<dbReference type="GO" id="GO:0005524">
    <property type="term" value="F:ATP binding"/>
    <property type="evidence" value="ECO:0007669"/>
    <property type="project" value="UniProtKB-UniRule"/>
</dbReference>
<keyword evidence="10 17" id="KW-0520">NAD</keyword>
<feature type="binding site" evidence="18">
    <location>
        <position position="131"/>
    </location>
    <ligand>
        <name>K(+)</name>
        <dbReference type="ChEBI" id="CHEBI:29103"/>
    </ligand>
</feature>
<dbReference type="GO" id="GO:0046872">
    <property type="term" value="F:metal ion binding"/>
    <property type="evidence" value="ECO:0007669"/>
    <property type="project" value="UniProtKB-UniRule"/>
</dbReference>
<evidence type="ECO:0000256" key="1">
    <source>
        <dbReference type="ARBA" id="ARBA00000013"/>
    </source>
</evidence>
<dbReference type="InterPro" id="IPR029056">
    <property type="entry name" value="Ribokinase-like"/>
</dbReference>
<dbReference type="InterPro" id="IPR000631">
    <property type="entry name" value="CARKD"/>
</dbReference>
<evidence type="ECO:0000259" key="21">
    <source>
        <dbReference type="PROSITE" id="PS51385"/>
    </source>
</evidence>
<evidence type="ECO:0000256" key="11">
    <source>
        <dbReference type="ARBA" id="ARBA00023235"/>
    </source>
</evidence>
<keyword evidence="22" id="KW-0418">Kinase</keyword>
<evidence type="ECO:0000256" key="6">
    <source>
        <dbReference type="ARBA" id="ARBA00022741"/>
    </source>
</evidence>
<comment type="similarity">
    <text evidence="4 19">In the C-terminal section; belongs to the NnrD/CARKD family.</text>
</comment>
<keyword evidence="22" id="KW-0808">Transferase</keyword>
<comment type="catalytic activity">
    <reaction evidence="16 17 19">
        <text>(6S)-NADPHX + ADP = AMP + phosphate + NADPH + H(+)</text>
        <dbReference type="Rhea" id="RHEA:32235"/>
        <dbReference type="ChEBI" id="CHEBI:15378"/>
        <dbReference type="ChEBI" id="CHEBI:43474"/>
        <dbReference type="ChEBI" id="CHEBI:57783"/>
        <dbReference type="ChEBI" id="CHEBI:64076"/>
        <dbReference type="ChEBI" id="CHEBI:456215"/>
        <dbReference type="ChEBI" id="CHEBI:456216"/>
        <dbReference type="EC" id="4.2.1.136"/>
    </reaction>
</comment>
<feature type="binding site" evidence="18">
    <location>
        <position position="167"/>
    </location>
    <ligand>
        <name>K(+)</name>
        <dbReference type="ChEBI" id="CHEBI:29103"/>
    </ligand>
</feature>
<name>A5D4H8_PELTS</name>
<dbReference type="PANTHER" id="PTHR12592:SF0">
    <property type="entry name" value="ATP-DEPENDENT (S)-NAD(P)H-HYDRATE DEHYDRATASE"/>
    <property type="match status" value="1"/>
</dbReference>
<evidence type="ECO:0000256" key="5">
    <source>
        <dbReference type="ARBA" id="ARBA00022723"/>
    </source>
</evidence>
<comment type="cofactor">
    <cofactor evidence="17">
        <name>Mg(2+)</name>
        <dbReference type="ChEBI" id="CHEBI:18420"/>
    </cofactor>
</comment>
<dbReference type="NCBIfam" id="TIGR00197">
    <property type="entry name" value="yjeF_nterm"/>
    <property type="match status" value="1"/>
</dbReference>
<feature type="binding site" evidence="18">
    <location>
        <position position="164"/>
    </location>
    <ligand>
        <name>(6S)-NADPHX</name>
        <dbReference type="ChEBI" id="CHEBI:64076"/>
    </ligand>
</feature>
<keyword evidence="12 17" id="KW-0456">Lyase</keyword>
<protein>
    <recommendedName>
        <fullName evidence="19">Bifunctional NAD(P)H-hydrate repair enzyme</fullName>
    </recommendedName>
    <alternativeName>
        <fullName evidence="19">Nicotinamide nucleotide repair protein</fullName>
    </alternativeName>
    <domain>
        <recommendedName>
            <fullName evidence="19">ADP-dependent (S)-NAD(P)H-hydrate dehydratase</fullName>
            <ecNumber evidence="19">4.2.1.136</ecNumber>
        </recommendedName>
        <alternativeName>
            <fullName evidence="19">ADP-dependent NAD(P)HX dehydratase</fullName>
        </alternativeName>
    </domain>
    <domain>
        <recommendedName>
            <fullName evidence="19">NAD(P)H-hydrate epimerase</fullName>
            <ecNumber evidence="19">5.1.99.6</ecNumber>
        </recommendedName>
    </domain>
</protein>
<organism evidence="22 23">
    <name type="scientific">Pelotomaculum thermopropionicum (strain DSM 13744 / JCM 10971 / SI)</name>
    <dbReference type="NCBI Taxonomy" id="370438"/>
    <lineage>
        <taxon>Bacteria</taxon>
        <taxon>Bacillati</taxon>
        <taxon>Bacillota</taxon>
        <taxon>Clostridia</taxon>
        <taxon>Eubacteriales</taxon>
        <taxon>Desulfotomaculaceae</taxon>
        <taxon>Pelotomaculum</taxon>
    </lineage>
</organism>
<comment type="function">
    <text evidence="17">Catalyzes the dehydration of the S-form of NAD(P)HX at the expense of ADP, which is converted to AMP. Together with NAD(P)HX epimerase, which catalyzes the epimerization of the S- and R-forms, the enzyme allows the repair of both epimers of NAD(P)HX, a damaged form of NAD(P)H that is a result of enzymatic or heat-dependent hydration.</text>
</comment>
<evidence type="ECO:0000256" key="7">
    <source>
        <dbReference type="ARBA" id="ARBA00022840"/>
    </source>
</evidence>
<evidence type="ECO:0000256" key="16">
    <source>
        <dbReference type="ARBA" id="ARBA00049209"/>
    </source>
</evidence>
<comment type="catalytic activity">
    <reaction evidence="15 17 19">
        <text>(6S)-NADHX + ADP = AMP + phosphate + NADH + H(+)</text>
        <dbReference type="Rhea" id="RHEA:32223"/>
        <dbReference type="ChEBI" id="CHEBI:15378"/>
        <dbReference type="ChEBI" id="CHEBI:43474"/>
        <dbReference type="ChEBI" id="CHEBI:57945"/>
        <dbReference type="ChEBI" id="CHEBI:64074"/>
        <dbReference type="ChEBI" id="CHEBI:456215"/>
        <dbReference type="ChEBI" id="CHEBI:456216"/>
        <dbReference type="EC" id="4.2.1.136"/>
    </reaction>
</comment>
<comment type="function">
    <text evidence="14 19">Bifunctional enzyme that catalyzes the epimerization of the S- and R-forms of NAD(P)HX and the dehydration of the S-form of NAD(P)HX at the expense of ADP, which is converted to AMP. This allows the repair of both epimers of NAD(P)HX, a damaged form of NAD(P)H that is a result of enzymatic or heat-dependent hydration.</text>
</comment>
<comment type="similarity">
    <text evidence="17">Belongs to the NnrD/CARKD family.</text>
</comment>
<dbReference type="EC" id="4.2.1.136" evidence="19"/>
<evidence type="ECO:0000256" key="17">
    <source>
        <dbReference type="HAMAP-Rule" id="MF_01965"/>
    </source>
</evidence>
<dbReference type="PROSITE" id="PS01050">
    <property type="entry name" value="YJEF_C_2"/>
    <property type="match status" value="1"/>
</dbReference>
<evidence type="ECO:0000256" key="8">
    <source>
        <dbReference type="ARBA" id="ARBA00022857"/>
    </source>
</evidence>
<dbReference type="Gene3D" id="3.40.50.10260">
    <property type="entry name" value="YjeF N-terminal domain"/>
    <property type="match status" value="1"/>
</dbReference>
<dbReference type="InterPro" id="IPR017953">
    <property type="entry name" value="Carbohydrate_kinase_pred_CS"/>
</dbReference>
<dbReference type="AlphaFoldDB" id="A5D4H8"/>
<dbReference type="GO" id="GO:0046496">
    <property type="term" value="P:nicotinamide nucleotide metabolic process"/>
    <property type="evidence" value="ECO:0007669"/>
    <property type="project" value="UniProtKB-UniRule"/>
</dbReference>
<dbReference type="SUPFAM" id="SSF53613">
    <property type="entry name" value="Ribokinase-like"/>
    <property type="match status" value="1"/>
</dbReference>
<dbReference type="STRING" id="370438.PTH_0657"/>
<keyword evidence="8 17" id="KW-0521">NADP</keyword>
<evidence type="ECO:0000256" key="14">
    <source>
        <dbReference type="ARBA" id="ARBA00025153"/>
    </source>
</evidence>
<feature type="binding site" evidence="17">
    <location>
        <position position="454"/>
    </location>
    <ligand>
        <name>AMP</name>
        <dbReference type="ChEBI" id="CHEBI:456215"/>
    </ligand>
</feature>
<evidence type="ECO:0000256" key="19">
    <source>
        <dbReference type="PIRNR" id="PIRNR017184"/>
    </source>
</evidence>
<feature type="domain" description="YjeF C-terminal" evidence="20">
    <location>
        <begin position="231"/>
        <end position="514"/>
    </location>
</feature>
<feature type="binding site" evidence="18">
    <location>
        <position position="60"/>
    </location>
    <ligand>
        <name>K(+)</name>
        <dbReference type="ChEBI" id="CHEBI:29103"/>
    </ligand>
</feature>
<dbReference type="SUPFAM" id="SSF64153">
    <property type="entry name" value="YjeF N-terminal domain-like"/>
    <property type="match status" value="1"/>
</dbReference>
<evidence type="ECO:0000256" key="10">
    <source>
        <dbReference type="ARBA" id="ARBA00023027"/>
    </source>
</evidence>
<evidence type="ECO:0000313" key="22">
    <source>
        <dbReference type="EMBL" id="BAF58838.1"/>
    </source>
</evidence>
<dbReference type="HAMAP" id="MF_01966">
    <property type="entry name" value="NADHX_epimerase"/>
    <property type="match status" value="1"/>
</dbReference>
<evidence type="ECO:0000256" key="3">
    <source>
        <dbReference type="ARBA" id="ARBA00006001"/>
    </source>
</evidence>
<dbReference type="CDD" id="cd01171">
    <property type="entry name" value="YXKO-related"/>
    <property type="match status" value="1"/>
</dbReference>
<comment type="similarity">
    <text evidence="3 19">In the N-terminal section; belongs to the NnrE/AIBP family.</text>
</comment>
<dbReference type="HOGENOM" id="CLU_024853_4_1_9"/>
<keyword evidence="13" id="KW-0511">Multifunctional enzyme</keyword>
<keyword evidence="9 18" id="KW-0630">Potassium</keyword>
<evidence type="ECO:0000259" key="20">
    <source>
        <dbReference type="PROSITE" id="PS51383"/>
    </source>
</evidence>
<dbReference type="PROSITE" id="PS51385">
    <property type="entry name" value="YJEF_N"/>
    <property type="match status" value="1"/>
</dbReference>
<evidence type="ECO:0000256" key="2">
    <source>
        <dbReference type="ARBA" id="ARBA00000909"/>
    </source>
</evidence>
<dbReference type="PROSITE" id="PS51383">
    <property type="entry name" value="YJEF_C_3"/>
    <property type="match status" value="1"/>
</dbReference>
<dbReference type="InterPro" id="IPR030677">
    <property type="entry name" value="Nnr"/>
</dbReference>
<dbReference type="HAMAP" id="MF_01965">
    <property type="entry name" value="NADHX_dehydratase"/>
    <property type="match status" value="1"/>
</dbReference>
<dbReference type="GO" id="GO:0052856">
    <property type="term" value="F:NAD(P)HX epimerase activity"/>
    <property type="evidence" value="ECO:0007669"/>
    <property type="project" value="UniProtKB-UniRule"/>
</dbReference>
<dbReference type="NCBIfam" id="TIGR00196">
    <property type="entry name" value="yjeF_cterm"/>
    <property type="match status" value="1"/>
</dbReference>
<evidence type="ECO:0000256" key="15">
    <source>
        <dbReference type="ARBA" id="ARBA00048238"/>
    </source>
</evidence>
<comment type="similarity">
    <text evidence="18">Belongs to the NnrE/AIBP family.</text>
</comment>
<comment type="subunit">
    <text evidence="17">Homotetramer.</text>
</comment>
<comment type="cofactor">
    <cofactor evidence="18 19">
        <name>K(+)</name>
        <dbReference type="ChEBI" id="CHEBI:29103"/>
    </cofactor>
    <text evidence="18 19">Binds 1 potassium ion per subunit.</text>
</comment>
<dbReference type="InterPro" id="IPR004443">
    <property type="entry name" value="YjeF_N_dom"/>
</dbReference>
<dbReference type="GO" id="GO:0110051">
    <property type="term" value="P:metabolite repair"/>
    <property type="evidence" value="ECO:0007669"/>
    <property type="project" value="TreeGrafter"/>
</dbReference>
<comment type="caution">
    <text evidence="18">Lacks conserved residue(s) required for the propagation of feature annotation.</text>
</comment>
<comment type="catalytic activity">
    <reaction evidence="1 18 19">
        <text>(6R)-NADHX = (6S)-NADHX</text>
        <dbReference type="Rhea" id="RHEA:32215"/>
        <dbReference type="ChEBI" id="CHEBI:64074"/>
        <dbReference type="ChEBI" id="CHEBI:64075"/>
        <dbReference type="EC" id="5.1.99.6"/>
    </reaction>
</comment>
<dbReference type="Pfam" id="PF01256">
    <property type="entry name" value="Carb_kinase"/>
    <property type="match status" value="1"/>
</dbReference>
<keyword evidence="6 17" id="KW-0547">Nucleotide-binding</keyword>
<feature type="binding site" evidence="17">
    <location>
        <begin position="425"/>
        <end position="429"/>
    </location>
    <ligand>
        <name>AMP</name>
        <dbReference type="ChEBI" id="CHEBI:456215"/>
    </ligand>
</feature>
<evidence type="ECO:0000256" key="12">
    <source>
        <dbReference type="ARBA" id="ARBA00023239"/>
    </source>
</evidence>
<feature type="domain" description="YjeF N-terminal" evidence="21">
    <location>
        <begin position="9"/>
        <end position="221"/>
    </location>
</feature>
<accession>A5D4H8</accession>
<dbReference type="PIRSF" id="PIRSF017184">
    <property type="entry name" value="Nnr"/>
    <property type="match status" value="1"/>
</dbReference>
<dbReference type="eggNOG" id="COG0063">
    <property type="taxonomic scope" value="Bacteria"/>
</dbReference>
<dbReference type="GO" id="GO:0016301">
    <property type="term" value="F:kinase activity"/>
    <property type="evidence" value="ECO:0007669"/>
    <property type="project" value="UniProtKB-KW"/>
</dbReference>
<evidence type="ECO:0000256" key="4">
    <source>
        <dbReference type="ARBA" id="ARBA00009524"/>
    </source>
</evidence>